<evidence type="ECO:0000313" key="1">
    <source>
        <dbReference type="EMBL" id="CAG8716350.1"/>
    </source>
</evidence>
<evidence type="ECO:0000313" key="2">
    <source>
        <dbReference type="Proteomes" id="UP000789342"/>
    </source>
</evidence>
<proteinExistence type="predicted"/>
<dbReference type="OrthoDB" id="10549539at2759"/>
<accession>A0A9N9I258</accession>
<protein>
    <submittedName>
        <fullName evidence="1">6385_t:CDS:1</fullName>
    </submittedName>
</protein>
<comment type="caution">
    <text evidence="1">The sequence shown here is derived from an EMBL/GenBank/DDBJ whole genome shotgun (WGS) entry which is preliminary data.</text>
</comment>
<reference evidence="1" key="1">
    <citation type="submission" date="2021-06" db="EMBL/GenBank/DDBJ databases">
        <authorList>
            <person name="Kallberg Y."/>
            <person name="Tangrot J."/>
            <person name="Rosling A."/>
        </authorList>
    </citation>
    <scope>NUCLEOTIDE SEQUENCE</scope>
    <source>
        <strain evidence="1">CL551</strain>
    </source>
</reference>
<dbReference type="Proteomes" id="UP000789342">
    <property type="component" value="Unassembled WGS sequence"/>
</dbReference>
<dbReference type="AlphaFoldDB" id="A0A9N9I258"/>
<keyword evidence="2" id="KW-1185">Reference proteome</keyword>
<gene>
    <name evidence="1" type="ORF">AMORRO_LOCUS13031</name>
</gene>
<dbReference type="EMBL" id="CAJVPV010020936">
    <property type="protein sequence ID" value="CAG8716350.1"/>
    <property type="molecule type" value="Genomic_DNA"/>
</dbReference>
<sequence>MFQLFSQLFKEESDIIQVLESLSNSGNIDLLLSFPMWSRFALESRNGNIIDIGTKISSLCIKWYETMVSVVTNQSNGENLVVIFCQQLSAISFVLKERNDIYSKLLKIFKKRISSLPLDRLFLATSFIHELEPHIVKDFKKFLLSKLKASLDNTTDEDTLIKIISQICNSPDSSLRVPNRLCQVVLSKFWIFLLNATGEVKELLDNSCVKRVREKISQLVCTMKDKSIKTGLLSELVEYSNDRLINCINAVIGPEGKVITNEMLDYFRENLRGHSNIVQNLDFFYSKWCVKAVDVQFYLDDLTEKKNNSTFLEMSQPRHWSIHEKIIQVSRKAYKYKYSQTFVNVFEANTDEETQKKRASGVAGH</sequence>
<organism evidence="1 2">
    <name type="scientific">Acaulospora morrowiae</name>
    <dbReference type="NCBI Taxonomy" id="94023"/>
    <lineage>
        <taxon>Eukaryota</taxon>
        <taxon>Fungi</taxon>
        <taxon>Fungi incertae sedis</taxon>
        <taxon>Mucoromycota</taxon>
        <taxon>Glomeromycotina</taxon>
        <taxon>Glomeromycetes</taxon>
        <taxon>Diversisporales</taxon>
        <taxon>Acaulosporaceae</taxon>
        <taxon>Acaulospora</taxon>
    </lineage>
</organism>
<name>A0A9N9I258_9GLOM</name>